<keyword evidence="1" id="KW-0614">Plasmid</keyword>
<gene>
    <name evidence="1" type="ordered locus">pNG3021</name>
</gene>
<dbReference type="EMBL" id="AY596292">
    <property type="protein sequence ID" value="AAV44351.1"/>
    <property type="molecule type" value="Genomic_DNA"/>
</dbReference>
<protein>
    <submittedName>
        <fullName evidence="1">Uncharacterized protein</fullName>
    </submittedName>
</protein>
<dbReference type="HOGENOM" id="CLU_2067729_0_0_2"/>
<dbReference type="EnsemblBacteria" id="AAV44351">
    <property type="protein sequence ID" value="AAV44351"/>
    <property type="gene ID" value="pNG3021"/>
</dbReference>
<keyword evidence="2" id="KW-1185">Reference proteome</keyword>
<name>Q5V7Z1_HALMA</name>
<dbReference type="KEGG" id="hma:pNG3021"/>
<dbReference type="AlphaFoldDB" id="Q5V7Z1"/>
<proteinExistence type="predicted"/>
<reference evidence="1 2" key="1">
    <citation type="journal article" date="2004" name="Genome Res.">
        <title>Genome sequence of Haloarcula marismortui: a halophilic archaeon from the Dead Sea.</title>
        <authorList>
            <person name="Baliga N.S."/>
            <person name="Bonneau R."/>
            <person name="Facciotti M.T."/>
            <person name="Pan M."/>
            <person name="Glusman G."/>
            <person name="Deutsch E.W."/>
            <person name="Shannon P."/>
            <person name="Chiu Y."/>
            <person name="Weng R.S."/>
            <person name="Gan R.R."/>
            <person name="Hung P."/>
            <person name="Date S.V."/>
            <person name="Marcotte E."/>
            <person name="Hood L."/>
            <person name="Ng W.V."/>
        </authorList>
    </citation>
    <scope>NUCLEOTIDE SEQUENCE [LARGE SCALE GENOMIC DNA]</scope>
    <source>
        <strain evidence="2">ATCC 43049 / DSM 3752 / JCM 8966 / VKM B-1809</strain>
        <plasmid evidence="2">Plasmid pNG300</plasmid>
    </source>
</reference>
<evidence type="ECO:0000313" key="2">
    <source>
        <dbReference type="Proteomes" id="UP000001169"/>
    </source>
</evidence>
<dbReference type="GeneID" id="3126750"/>
<dbReference type="Proteomes" id="UP000001169">
    <property type="component" value="Plasmid pNG300"/>
</dbReference>
<dbReference type="RefSeq" id="WP_011222201.1">
    <property type="nucleotide sequence ID" value="NC_006391.1"/>
</dbReference>
<accession>Q5V7Z1</accession>
<organism evidence="1 2">
    <name type="scientific">Haloarcula marismortui (strain ATCC 43049 / DSM 3752 / JCM 8966 / VKM B-1809)</name>
    <name type="common">Halobacterium marismortui</name>
    <dbReference type="NCBI Taxonomy" id="272569"/>
    <lineage>
        <taxon>Archaea</taxon>
        <taxon>Methanobacteriati</taxon>
        <taxon>Methanobacteriota</taxon>
        <taxon>Stenosarchaea group</taxon>
        <taxon>Halobacteria</taxon>
        <taxon>Halobacteriales</taxon>
        <taxon>Haloarculaceae</taxon>
        <taxon>Haloarcula</taxon>
    </lineage>
</organism>
<evidence type="ECO:0000313" key="1">
    <source>
        <dbReference type="EMBL" id="AAV44351.1"/>
    </source>
</evidence>
<dbReference type="PATRIC" id="fig|272569.17.peg.98"/>
<geneLocation type="plasmid" evidence="1 2">
    <name>pNG300</name>
</geneLocation>
<sequence>MTVPDRDDLRPDATECNHHAERALKLLWENPDSRAVRIDSNPNPMFVTVEAGDLAFWCYNYTWKCQEQKPVAGAFGPFETVVDQLHGYANDDYPIGTVSKDRIDTERKPRATGLGDFA</sequence>